<evidence type="ECO:0000256" key="2">
    <source>
        <dbReference type="ARBA" id="ARBA00001947"/>
    </source>
</evidence>
<dbReference type="GO" id="GO:0005737">
    <property type="term" value="C:cytoplasm"/>
    <property type="evidence" value="ECO:0007669"/>
    <property type="project" value="TreeGrafter"/>
</dbReference>
<evidence type="ECO:0000256" key="5">
    <source>
        <dbReference type="ARBA" id="ARBA00015611"/>
    </source>
</evidence>
<dbReference type="InterPro" id="IPR001930">
    <property type="entry name" value="Peptidase_M1"/>
</dbReference>
<proteinExistence type="inferred from homology"/>
<dbReference type="GO" id="GO:0006508">
    <property type="term" value="P:proteolysis"/>
    <property type="evidence" value="ECO:0007669"/>
    <property type="project" value="UniProtKB-KW"/>
</dbReference>
<dbReference type="GO" id="GO:0016285">
    <property type="term" value="F:alanyl aminopeptidase activity"/>
    <property type="evidence" value="ECO:0007669"/>
    <property type="project" value="UniProtKB-EC"/>
</dbReference>
<dbReference type="EC" id="3.4.11.2" evidence="4"/>
<keyword evidence="8" id="KW-0479">Metal-binding</keyword>
<dbReference type="InterPro" id="IPR024571">
    <property type="entry name" value="ERAP1-like_C_dom"/>
</dbReference>
<dbReference type="PANTHER" id="PTHR11533:SF174">
    <property type="entry name" value="PUROMYCIN-SENSITIVE AMINOPEPTIDASE-RELATED"/>
    <property type="match status" value="1"/>
</dbReference>
<evidence type="ECO:0000313" key="18">
    <source>
        <dbReference type="Proteomes" id="UP000243589"/>
    </source>
</evidence>
<evidence type="ECO:0000256" key="12">
    <source>
        <dbReference type="ARBA" id="ARBA00029811"/>
    </source>
</evidence>
<comment type="caution">
    <text evidence="17">The sequence shown here is derived from an EMBL/GenBank/DDBJ whole genome shotgun (WGS) entry which is preliminary data.</text>
</comment>
<comment type="similarity">
    <text evidence="3">Belongs to the peptidase M1 family.</text>
</comment>
<dbReference type="Gene3D" id="1.10.390.10">
    <property type="entry name" value="Neutral Protease Domain 2"/>
    <property type="match status" value="1"/>
</dbReference>
<feature type="domain" description="Aminopeptidase N-like N-terminal" evidence="16">
    <location>
        <begin position="91"/>
        <end position="192"/>
    </location>
</feature>
<evidence type="ECO:0000256" key="13">
    <source>
        <dbReference type="ARBA" id="ARBA00031533"/>
    </source>
</evidence>
<dbReference type="Gene3D" id="2.60.40.1730">
    <property type="entry name" value="tricorn interacting facor f3 domain"/>
    <property type="match status" value="1"/>
</dbReference>
<dbReference type="InterPro" id="IPR014782">
    <property type="entry name" value="Peptidase_M1_dom"/>
</dbReference>
<feature type="domain" description="ERAP1-like C-terminal" evidence="15">
    <location>
        <begin position="538"/>
        <end position="861"/>
    </location>
</feature>
<evidence type="ECO:0000256" key="1">
    <source>
        <dbReference type="ARBA" id="ARBA00000098"/>
    </source>
</evidence>
<evidence type="ECO:0000259" key="14">
    <source>
        <dbReference type="Pfam" id="PF01433"/>
    </source>
</evidence>
<dbReference type="Pfam" id="PF17900">
    <property type="entry name" value="Peptidase_M1_N"/>
    <property type="match status" value="1"/>
</dbReference>
<name>A0A150HAY7_9MICO</name>
<dbReference type="FunFam" id="1.10.390.10:FF:000004">
    <property type="entry name" value="Aminopeptidase N"/>
    <property type="match status" value="1"/>
</dbReference>
<dbReference type="GO" id="GO:0016020">
    <property type="term" value="C:membrane"/>
    <property type="evidence" value="ECO:0007669"/>
    <property type="project" value="TreeGrafter"/>
</dbReference>
<dbReference type="CDD" id="cd09602">
    <property type="entry name" value="M1_APN"/>
    <property type="match status" value="1"/>
</dbReference>
<dbReference type="RefSeq" id="WP_062020050.1">
    <property type="nucleotide sequence ID" value="NZ_LQQC01000006.1"/>
</dbReference>
<dbReference type="PATRIC" id="fig|479117.4.peg.518"/>
<dbReference type="SUPFAM" id="SSF63737">
    <property type="entry name" value="Leukotriene A4 hydrolase N-terminal domain"/>
    <property type="match status" value="1"/>
</dbReference>
<dbReference type="GO" id="GO:0008270">
    <property type="term" value="F:zinc ion binding"/>
    <property type="evidence" value="ECO:0007669"/>
    <property type="project" value="InterPro"/>
</dbReference>
<evidence type="ECO:0000256" key="6">
    <source>
        <dbReference type="ARBA" id="ARBA00022438"/>
    </source>
</evidence>
<dbReference type="Proteomes" id="UP000243589">
    <property type="component" value="Unassembled WGS sequence"/>
</dbReference>
<dbReference type="NCBIfam" id="TIGR02412">
    <property type="entry name" value="pepN_strep_liv"/>
    <property type="match status" value="1"/>
</dbReference>
<keyword evidence="18" id="KW-1185">Reference proteome</keyword>
<dbReference type="InterPro" id="IPR012778">
    <property type="entry name" value="Pept_M1_aminopeptidase"/>
</dbReference>
<feature type="domain" description="Peptidase M1 membrane alanine aminopeptidase" evidence="14">
    <location>
        <begin position="243"/>
        <end position="450"/>
    </location>
</feature>
<evidence type="ECO:0000256" key="8">
    <source>
        <dbReference type="ARBA" id="ARBA00022723"/>
    </source>
</evidence>
<dbReference type="Pfam" id="PF11838">
    <property type="entry name" value="ERAP1_C"/>
    <property type="match status" value="1"/>
</dbReference>
<dbReference type="InterPro" id="IPR045357">
    <property type="entry name" value="Aminopeptidase_N-like_N"/>
</dbReference>
<dbReference type="GO" id="GO:0005615">
    <property type="term" value="C:extracellular space"/>
    <property type="evidence" value="ECO:0007669"/>
    <property type="project" value="TreeGrafter"/>
</dbReference>
<dbReference type="GO" id="GO:0042277">
    <property type="term" value="F:peptide binding"/>
    <property type="evidence" value="ECO:0007669"/>
    <property type="project" value="TreeGrafter"/>
</dbReference>
<dbReference type="GO" id="GO:0070006">
    <property type="term" value="F:metalloaminopeptidase activity"/>
    <property type="evidence" value="ECO:0007669"/>
    <property type="project" value="TreeGrafter"/>
</dbReference>
<dbReference type="InterPro" id="IPR042097">
    <property type="entry name" value="Aminopeptidase_N-like_N_sf"/>
</dbReference>
<evidence type="ECO:0000256" key="9">
    <source>
        <dbReference type="ARBA" id="ARBA00022801"/>
    </source>
</evidence>
<sequence>MTSNLTRKEAQERARLLTLDTYRVSLDVSGAPNRDIPTYDSVTTVTFTAAEDATTFIDIIADSVYAVSINGQDLDPASAFDGFRVTFPVTAGHNELTIGAKALYSRSGEGMHRFFDPADDKVYLYTQYEPTDARRVFANFDQPDLKAVFEFDVTAPSDFTVLSGGASLQSEEVAKDITRHSFAPTLRQSSYITCVCAGHYVELTDTYTRAGAGENGTDLTIPLGLYARASLADHMDPESIFTVTKQGLDFFMDFFDYPYPWGKYDQIFVPEYNLGAMENPGLVTFTDDYLFRDAVTRRQLEGRANVILHEMAHMWFGDLATMTWWDDLWLKESFADYMGGLALAEATEFDDGWVSFALSRKDWAYRQDQYPTAHPIVADIPDVEAAKLNFDGITYAKGASVLKQLVAYVGIDAFREGSRQYFRDHAYGSTTLEDFLSALDAAAPDRDVRGWAQAWLQTTGMSEIGIDLDVDADGTITAAKAYQRNCDGSDALRPHTMRVGIFTKNGAALDLTDMFTLDFDTATADVPQLISKPAPDLLLVNHGDDDFVKIRLDERSTATALRHVSRLADPMDRALVWSALTNAARDGLLPVTDLIEAHARSLGREDHAGIAGGMRQTVLGALDRWTADAEHPEALRSLLGSALDALATAPSGSDVQLDLAELTLLLVQRSTVLTQPHPVDAAGREMASAVLDAELGSTLTDGADNLKIDHSLRWLALTALVTQGWADHEDIDAEAALDNTGAGALRARTARAAMPLALAKQRAFTAAVDDHTLSNDALSATIQGFTAPSALPLCEPYVEQYFERLESFWTDHSIEIARRLVLGLYPTWGKDLQRVLDLTNTWLDEHPQAPAAQRRLLVELADNQARAIRLRHAGEGADQGGGTSGA</sequence>
<dbReference type="PANTHER" id="PTHR11533">
    <property type="entry name" value="PROTEASE M1 ZINC METALLOPROTEASE"/>
    <property type="match status" value="1"/>
</dbReference>
<keyword evidence="11" id="KW-0482">Metalloprotease</keyword>
<evidence type="ECO:0000256" key="11">
    <source>
        <dbReference type="ARBA" id="ARBA00023049"/>
    </source>
</evidence>
<protein>
    <recommendedName>
        <fullName evidence="5">Aminopeptidase N</fullName>
        <ecNumber evidence="4">3.4.11.2</ecNumber>
    </recommendedName>
    <alternativeName>
        <fullName evidence="12">Alanine aminopeptidase</fullName>
    </alternativeName>
    <alternativeName>
        <fullName evidence="13">Lysyl aminopeptidase</fullName>
    </alternativeName>
</protein>
<evidence type="ECO:0000256" key="3">
    <source>
        <dbReference type="ARBA" id="ARBA00010136"/>
    </source>
</evidence>
<evidence type="ECO:0000256" key="7">
    <source>
        <dbReference type="ARBA" id="ARBA00022670"/>
    </source>
</evidence>
<evidence type="ECO:0000259" key="15">
    <source>
        <dbReference type="Pfam" id="PF11838"/>
    </source>
</evidence>
<dbReference type="AlphaFoldDB" id="A0A150HAY7"/>
<keyword evidence="10" id="KW-0862">Zinc</keyword>
<reference evidence="17 18" key="1">
    <citation type="submission" date="2016-01" db="EMBL/GenBank/DDBJ databases">
        <title>Use of Whole Genome Sequencing to ascertain that Brevibacterium massiliense (Roux, Raoult 2009) is a later heterotypic synonym of Brevibacterium ravenspurgense (Mages 2008).</title>
        <authorList>
            <person name="Bernier A.-M."/>
            <person name="Burdz T."/>
            <person name="Huynh C."/>
            <person name="Pachecho A.L."/>
            <person name="Wiebe D."/>
            <person name="Bonner C."/>
            <person name="Bernard K."/>
        </authorList>
    </citation>
    <scope>NUCLEOTIDE SEQUENCE [LARGE SCALE GENOMIC DNA]</scope>
    <source>
        <strain evidence="17 18">CCUG56047</strain>
    </source>
</reference>
<dbReference type="InterPro" id="IPR050344">
    <property type="entry name" value="Peptidase_M1_aminopeptidases"/>
</dbReference>
<organism evidence="17 18">
    <name type="scientific">Brevibacterium ravenspurgense</name>
    <dbReference type="NCBI Taxonomy" id="479117"/>
    <lineage>
        <taxon>Bacteria</taxon>
        <taxon>Bacillati</taxon>
        <taxon>Actinomycetota</taxon>
        <taxon>Actinomycetes</taxon>
        <taxon>Micrococcales</taxon>
        <taxon>Brevibacteriaceae</taxon>
        <taxon>Brevibacterium</taxon>
    </lineage>
</organism>
<comment type="cofactor">
    <cofactor evidence="2">
        <name>Zn(2+)</name>
        <dbReference type="ChEBI" id="CHEBI:29105"/>
    </cofactor>
</comment>
<dbReference type="PRINTS" id="PR00756">
    <property type="entry name" value="ALADIPTASE"/>
</dbReference>
<evidence type="ECO:0000259" key="16">
    <source>
        <dbReference type="Pfam" id="PF17900"/>
    </source>
</evidence>
<keyword evidence="6 17" id="KW-0031">Aminopeptidase</keyword>
<accession>A0A150HAY7</accession>
<dbReference type="EMBL" id="LQQC01000006">
    <property type="protein sequence ID" value="KXZ59134.1"/>
    <property type="molecule type" value="Genomic_DNA"/>
</dbReference>
<dbReference type="Pfam" id="PF01433">
    <property type="entry name" value="Peptidase_M1"/>
    <property type="match status" value="1"/>
</dbReference>
<dbReference type="InterPro" id="IPR027268">
    <property type="entry name" value="Peptidase_M4/M1_CTD_sf"/>
</dbReference>
<dbReference type="GO" id="GO:0043171">
    <property type="term" value="P:peptide catabolic process"/>
    <property type="evidence" value="ECO:0007669"/>
    <property type="project" value="TreeGrafter"/>
</dbReference>
<evidence type="ECO:0000313" key="17">
    <source>
        <dbReference type="EMBL" id="KXZ59134.1"/>
    </source>
</evidence>
<keyword evidence="9 17" id="KW-0378">Hydrolase</keyword>
<evidence type="ECO:0000256" key="4">
    <source>
        <dbReference type="ARBA" id="ARBA00012564"/>
    </source>
</evidence>
<dbReference type="SUPFAM" id="SSF55486">
    <property type="entry name" value="Metalloproteases ('zincins'), catalytic domain"/>
    <property type="match status" value="1"/>
</dbReference>
<evidence type="ECO:0000256" key="10">
    <source>
        <dbReference type="ARBA" id="ARBA00022833"/>
    </source>
</evidence>
<keyword evidence="7" id="KW-0645">Protease</keyword>
<gene>
    <name evidence="17" type="primary">pepN_1</name>
    <name evidence="17" type="ORF">Bravens_00517</name>
</gene>
<comment type="catalytic activity">
    <reaction evidence="1">
        <text>Release of an N-terminal amino acid, Xaa-|-Yaa- from a peptide, amide or arylamide. Xaa is preferably Ala, but may be most amino acids including Pro (slow action). When a terminal hydrophobic residue is followed by a prolyl residue, the two may be released as an intact Xaa-Pro dipeptide.</text>
        <dbReference type="EC" id="3.4.11.2"/>
    </reaction>
</comment>